<accession>A0A2J4JKM1</accession>
<comment type="similarity">
    <text evidence="2 6">Belongs to the class-I pyridoxal-phosphate-dependent aminotransferase family.</text>
</comment>
<evidence type="ECO:0000313" key="9">
    <source>
        <dbReference type="Proteomes" id="UP000221015"/>
    </source>
</evidence>
<evidence type="ECO:0000256" key="1">
    <source>
        <dbReference type="ARBA" id="ARBA00001933"/>
    </source>
</evidence>
<dbReference type="AlphaFoldDB" id="A0A2J4JKM1"/>
<dbReference type="PANTHER" id="PTHR46383">
    <property type="entry name" value="ASPARTATE AMINOTRANSFERASE"/>
    <property type="match status" value="1"/>
</dbReference>
<dbReference type="SUPFAM" id="SSF53383">
    <property type="entry name" value="PLP-dependent transferases"/>
    <property type="match status" value="1"/>
</dbReference>
<dbReference type="InterPro" id="IPR004839">
    <property type="entry name" value="Aminotransferase_I/II_large"/>
</dbReference>
<keyword evidence="4 6" id="KW-0808">Transferase</keyword>
<evidence type="ECO:0000259" key="7">
    <source>
        <dbReference type="Pfam" id="PF00155"/>
    </source>
</evidence>
<dbReference type="EMBL" id="NMTS02000102">
    <property type="protein sequence ID" value="PLK28398.1"/>
    <property type="molecule type" value="Genomic_DNA"/>
</dbReference>
<dbReference type="GO" id="GO:0008483">
    <property type="term" value="F:transaminase activity"/>
    <property type="evidence" value="ECO:0007669"/>
    <property type="project" value="UniProtKB-KW"/>
</dbReference>
<sequence>MQTIKEKMIPAFRDANGGLFQAVEKADVGSAYQDLEKQGVALMGWADPFMPDRSLPEPVAAAWLDAVRAESAPHYTAPIGDPALKAALAKKLKQQNGLTVDPERNILITPGSDSGLYFAILPFVGQGDEVLIPSPSYPNNFLDVKIMGGVPVAVELDAADGYQLSRAQLEAKYTARTRMVLLTHPNNPTTTIYNRASLQALADFVQEHDLILVVDQAFEDYTFGAECLTPAALPGMFERTVTVFSFSKGMGLSGMRVGYIVCSDQIMDSMYANAVGVIGATSTSGQKAALAALEHPEFMQEFARAYEVRRRKAYEILNCVPGVHMALPESGFLGWIDVSELGNSTEIAQYLVTHARVSLNDGVNYGPGGAGHLRIVLGVYKDDQKVIDALERIRDALLAYPRK</sequence>
<keyword evidence="5" id="KW-0663">Pyridoxal phosphate</keyword>
<dbReference type="Pfam" id="PF00155">
    <property type="entry name" value="Aminotran_1_2"/>
    <property type="match status" value="1"/>
</dbReference>
<evidence type="ECO:0000256" key="6">
    <source>
        <dbReference type="RuleBase" id="RU000481"/>
    </source>
</evidence>
<evidence type="ECO:0000256" key="2">
    <source>
        <dbReference type="ARBA" id="ARBA00007441"/>
    </source>
</evidence>
<dbReference type="Gene3D" id="3.40.640.10">
    <property type="entry name" value="Type I PLP-dependent aspartate aminotransferase-like (Major domain)"/>
    <property type="match status" value="1"/>
</dbReference>
<dbReference type="RefSeq" id="WP_097774573.1">
    <property type="nucleotide sequence ID" value="NZ_NMTS02000102.1"/>
</dbReference>
<reference evidence="8 9" key="1">
    <citation type="journal article" date="2017" name="Front. Microbiol.">
        <title>New Insights into the Diversity of the Genus Faecalibacterium.</title>
        <authorList>
            <person name="Benevides L."/>
            <person name="Burman S."/>
            <person name="Martin R."/>
            <person name="Robert V."/>
            <person name="Thomas M."/>
            <person name="Miquel S."/>
            <person name="Chain F."/>
            <person name="Sokol H."/>
            <person name="Bermudez-Humaran L.G."/>
            <person name="Morrison M."/>
            <person name="Langella P."/>
            <person name="Azevedo V.A."/>
            <person name="Chatel J.M."/>
            <person name="Soares S."/>
        </authorList>
    </citation>
    <scope>NUCLEOTIDE SEQUENCE [LARGE SCALE GENOMIC DNA]</scope>
    <source>
        <strain evidence="8 9">CNCM I 4542</strain>
    </source>
</reference>
<dbReference type="GO" id="GO:0006520">
    <property type="term" value="P:amino acid metabolic process"/>
    <property type="evidence" value="ECO:0007669"/>
    <property type="project" value="InterPro"/>
</dbReference>
<name>A0A2J4JKM1_9FIRM</name>
<dbReference type="PRINTS" id="PR00753">
    <property type="entry name" value="ACCSYNTHASE"/>
</dbReference>
<gene>
    <name evidence="8" type="ORF">CGS50_014165</name>
</gene>
<dbReference type="InterPro" id="IPR004838">
    <property type="entry name" value="NHTrfase_class1_PyrdxlP-BS"/>
</dbReference>
<evidence type="ECO:0000256" key="5">
    <source>
        <dbReference type="ARBA" id="ARBA00022898"/>
    </source>
</evidence>
<evidence type="ECO:0000256" key="3">
    <source>
        <dbReference type="ARBA" id="ARBA00022576"/>
    </source>
</evidence>
<dbReference type="Proteomes" id="UP000221015">
    <property type="component" value="Unassembled WGS sequence"/>
</dbReference>
<comment type="cofactor">
    <cofactor evidence="1 6">
        <name>pyridoxal 5'-phosphate</name>
        <dbReference type="ChEBI" id="CHEBI:597326"/>
    </cofactor>
</comment>
<proteinExistence type="inferred from homology"/>
<dbReference type="InterPro" id="IPR050596">
    <property type="entry name" value="AspAT/PAT-like"/>
</dbReference>
<dbReference type="InterPro" id="IPR015421">
    <property type="entry name" value="PyrdxlP-dep_Trfase_major"/>
</dbReference>
<dbReference type="CDD" id="cd00609">
    <property type="entry name" value="AAT_like"/>
    <property type="match status" value="1"/>
</dbReference>
<organism evidence="8 9">
    <name type="scientific">Faecalibacterium prausnitzii</name>
    <dbReference type="NCBI Taxonomy" id="853"/>
    <lineage>
        <taxon>Bacteria</taxon>
        <taxon>Bacillati</taxon>
        <taxon>Bacillota</taxon>
        <taxon>Clostridia</taxon>
        <taxon>Eubacteriales</taxon>
        <taxon>Oscillospiraceae</taxon>
        <taxon>Faecalibacterium</taxon>
    </lineage>
</organism>
<dbReference type="GO" id="GO:0030170">
    <property type="term" value="F:pyridoxal phosphate binding"/>
    <property type="evidence" value="ECO:0007669"/>
    <property type="project" value="InterPro"/>
</dbReference>
<feature type="domain" description="Aminotransferase class I/classII large" evidence="7">
    <location>
        <begin position="56"/>
        <end position="390"/>
    </location>
</feature>
<protein>
    <recommendedName>
        <fullName evidence="6">Aminotransferase</fullName>
        <ecNumber evidence="6">2.6.1.-</ecNumber>
    </recommendedName>
</protein>
<dbReference type="PROSITE" id="PS00105">
    <property type="entry name" value="AA_TRANSFER_CLASS_1"/>
    <property type="match status" value="1"/>
</dbReference>
<evidence type="ECO:0000313" key="8">
    <source>
        <dbReference type="EMBL" id="PLK28398.1"/>
    </source>
</evidence>
<comment type="caution">
    <text evidence="8">The sequence shown here is derived from an EMBL/GenBank/DDBJ whole genome shotgun (WGS) entry which is preliminary data.</text>
</comment>
<evidence type="ECO:0000256" key="4">
    <source>
        <dbReference type="ARBA" id="ARBA00022679"/>
    </source>
</evidence>
<dbReference type="InterPro" id="IPR015424">
    <property type="entry name" value="PyrdxlP-dep_Trfase"/>
</dbReference>
<keyword evidence="3 6" id="KW-0032">Aminotransferase</keyword>
<dbReference type="EC" id="2.6.1.-" evidence="6"/>